<dbReference type="AlphaFoldDB" id="D7CII9"/>
<dbReference type="STRING" id="643648.Slip_0047"/>
<dbReference type="InterPro" id="IPR005585">
    <property type="entry name" value="DUF327"/>
</dbReference>
<keyword evidence="3" id="KW-1185">Reference proteome</keyword>
<dbReference type="OrthoDB" id="2081713at2"/>
<gene>
    <name evidence="2" type="ordered locus">Slip_0047</name>
</gene>
<name>D7CII9_SYNLT</name>
<evidence type="ECO:0008006" key="4">
    <source>
        <dbReference type="Google" id="ProtNLM"/>
    </source>
</evidence>
<evidence type="ECO:0000313" key="2">
    <source>
        <dbReference type="EMBL" id="ADI00854.1"/>
    </source>
</evidence>
<organism evidence="2 3">
    <name type="scientific">Syntrophothermus lipocalidus (strain DSM 12680 / TGB-C1)</name>
    <dbReference type="NCBI Taxonomy" id="643648"/>
    <lineage>
        <taxon>Bacteria</taxon>
        <taxon>Bacillati</taxon>
        <taxon>Bacillota</taxon>
        <taxon>Clostridia</taxon>
        <taxon>Eubacteriales</taxon>
        <taxon>Syntrophomonadaceae</taxon>
        <taxon>Syntrophothermus</taxon>
    </lineage>
</organism>
<dbReference type="Pfam" id="PF03885">
    <property type="entry name" value="DUF327"/>
    <property type="match status" value="1"/>
</dbReference>
<dbReference type="eggNOG" id="COG1728">
    <property type="taxonomic scope" value="Bacteria"/>
</dbReference>
<feature type="region of interest" description="Disordered" evidence="1">
    <location>
        <begin position="1"/>
        <end position="28"/>
    </location>
</feature>
<feature type="compositionally biased region" description="Basic and acidic residues" evidence="1">
    <location>
        <begin position="1"/>
        <end position="14"/>
    </location>
</feature>
<proteinExistence type="predicted"/>
<dbReference type="KEGG" id="slp:Slip_0047"/>
<reference evidence="3" key="1">
    <citation type="journal article" date="2010" name="Stand. Genomic Sci.">
        <title>Complete genome sequence of Syntrophothermus lipocalidus type strain (TGB-C1T).</title>
        <authorList>
            <consortium name="US DOE Joint Genome Institute (JGI-PGF)"/>
            <person name="Djao O."/>
            <person name="Zhang X."/>
            <person name="Lucas S."/>
            <person name="Lapidus A."/>
            <person name="Glavina Del Rio T."/>
            <person name="Nolan M."/>
            <person name="Tice H."/>
            <person name="Cheng J."/>
            <person name="Han C."/>
            <person name="Tapia R."/>
            <person name="Goodwin L."/>
            <person name="Pitluck S."/>
            <person name="Liolios K."/>
            <person name="Ivanova N."/>
            <person name="Mavromatis K."/>
            <person name="Mikhailova N."/>
            <person name="Ovchinnikova G."/>
            <person name="Pati A."/>
            <person name="Brambilla E."/>
            <person name="Chen A."/>
            <person name="Palaniappan K."/>
            <person name="Land M."/>
            <person name="Hauser L."/>
            <person name="Chang Y."/>
            <person name="Jeffries C."/>
            <person name="Rohde M."/>
            <person name="Sikorski J."/>
            <person name="Spring S."/>
            <person name="Goker M."/>
            <person name="Detter J."/>
            <person name="Woyke T."/>
            <person name="Bristow J."/>
            <person name="Eisen J."/>
            <person name="Markowitz V."/>
            <person name="Hugenholtz P."/>
            <person name="Kyrpides N."/>
            <person name="Klenk H."/>
        </authorList>
    </citation>
    <scope>NUCLEOTIDE SEQUENCE [LARGE SCALE GENOMIC DNA]</scope>
    <source>
        <strain evidence="3">DSM 12680 / TGB-C1</strain>
    </source>
</reference>
<accession>D7CII9</accession>
<dbReference type="Proteomes" id="UP000000378">
    <property type="component" value="Chromosome"/>
</dbReference>
<dbReference type="HOGENOM" id="CLU_121413_1_1_9"/>
<evidence type="ECO:0000256" key="1">
    <source>
        <dbReference type="SAM" id="MobiDB-lite"/>
    </source>
</evidence>
<dbReference type="InterPro" id="IPR024042">
    <property type="entry name" value="TM1646-like_dom_sf"/>
</dbReference>
<dbReference type="EMBL" id="CP002048">
    <property type="protein sequence ID" value="ADI00854.1"/>
    <property type="molecule type" value="Genomic_DNA"/>
</dbReference>
<protein>
    <recommendedName>
        <fullName evidence="4">DUF327 domain-containing protein</fullName>
    </recommendedName>
</protein>
<dbReference type="SUPFAM" id="SSF158397">
    <property type="entry name" value="TM1646-like"/>
    <property type="match status" value="1"/>
</dbReference>
<reference evidence="2 3" key="2">
    <citation type="journal article" date="2010" name="Stand. Genomic Sci.">
        <title>Complete genome sequence of Syntrophothermus lipocalidus type strain (TGB-C1).</title>
        <authorList>
            <person name="Djao O.D."/>
            <person name="Zhang X."/>
            <person name="Lucas S."/>
            <person name="Lapidus A."/>
            <person name="Del Rio T.G."/>
            <person name="Nolan M."/>
            <person name="Tice H."/>
            <person name="Cheng J.F."/>
            <person name="Han C."/>
            <person name="Tapia R."/>
            <person name="Goodwin L."/>
            <person name="Pitluck S."/>
            <person name="Liolios K."/>
            <person name="Ivanova N."/>
            <person name="Mavromatis K."/>
            <person name="Mikhailova N."/>
            <person name="Ovchinnikova G."/>
            <person name="Pati A."/>
            <person name="Brambilla E."/>
            <person name="Chen A."/>
            <person name="Palaniappan K."/>
            <person name="Land M."/>
            <person name="Hauser L."/>
            <person name="Chang Y.J."/>
            <person name="Jeffries C.D."/>
            <person name="Rohde M."/>
            <person name="Sikorski J."/>
            <person name="Spring S."/>
            <person name="Goker M."/>
            <person name="Detter J.C."/>
            <person name="Woyke T."/>
            <person name="Bristow J."/>
            <person name="Eisen J.A."/>
            <person name="Markowitz V."/>
            <person name="Hugenholtz P."/>
            <person name="Kyrpides N.C."/>
            <person name="Klenk H.P."/>
        </authorList>
    </citation>
    <scope>NUCLEOTIDE SEQUENCE [LARGE SCALE GENOMIC DNA]</scope>
    <source>
        <strain evidence="3">DSM 12680 / TGB-C1</strain>
    </source>
</reference>
<dbReference type="Gene3D" id="1.20.120.490">
    <property type="entry name" value="Hypothetical protein TM1646-like domain"/>
    <property type="match status" value="1"/>
</dbReference>
<evidence type="ECO:0000313" key="3">
    <source>
        <dbReference type="Proteomes" id="UP000000378"/>
    </source>
</evidence>
<sequence>MVVRIEGHGRKTADYTRSGEPVSAKGVEGANSKFGQSLKEREESYCYQRMQELLEEIDKMADKLAKSLDLSNLMRYRQMVKEFLKEATKRAYLLREEKGMSRRGGSSLLVTVRTVDTETEELLKSFVSRKTTPDEILATLDKIRGLLVDLLG</sequence>